<proteinExistence type="predicted"/>
<name>A0A2A5X0J8_9GAMM</name>
<dbReference type="InterPro" id="IPR000086">
    <property type="entry name" value="NUDIX_hydrolase_dom"/>
</dbReference>
<reference evidence="4 5" key="1">
    <citation type="submission" date="2017-08" db="EMBL/GenBank/DDBJ databases">
        <title>Fine stratification of microbial communities through a metagenomic profile of the photic zone.</title>
        <authorList>
            <person name="Haro-Moreno J.M."/>
            <person name="Lopez-Perez M."/>
            <person name="De La Torre J."/>
            <person name="Picazo A."/>
            <person name="Camacho A."/>
            <person name="Rodriguez-Valera F."/>
        </authorList>
    </citation>
    <scope>NUCLEOTIDE SEQUENCE [LARGE SCALE GENOMIC DNA]</scope>
    <source>
        <strain evidence="4">MED-G24</strain>
    </source>
</reference>
<dbReference type="SUPFAM" id="SSF55811">
    <property type="entry name" value="Nudix"/>
    <property type="match status" value="1"/>
</dbReference>
<evidence type="ECO:0000256" key="1">
    <source>
        <dbReference type="ARBA" id="ARBA00001946"/>
    </source>
</evidence>
<dbReference type="EMBL" id="NTKD01000002">
    <property type="protein sequence ID" value="PDH41924.1"/>
    <property type="molecule type" value="Genomic_DNA"/>
</dbReference>
<evidence type="ECO:0000313" key="5">
    <source>
        <dbReference type="Proteomes" id="UP000219327"/>
    </source>
</evidence>
<keyword evidence="2" id="KW-0378">Hydrolase</keyword>
<evidence type="ECO:0000256" key="2">
    <source>
        <dbReference type="ARBA" id="ARBA00022801"/>
    </source>
</evidence>
<dbReference type="PANTHER" id="PTHR43046">
    <property type="entry name" value="GDP-MANNOSE MANNOSYL HYDROLASE"/>
    <property type="match status" value="1"/>
</dbReference>
<dbReference type="InterPro" id="IPR020084">
    <property type="entry name" value="NUDIX_hydrolase_CS"/>
</dbReference>
<dbReference type="PROSITE" id="PS00893">
    <property type="entry name" value="NUDIX_BOX"/>
    <property type="match status" value="1"/>
</dbReference>
<comment type="caution">
    <text evidence="4">The sequence shown here is derived from an EMBL/GenBank/DDBJ whole genome shotgun (WGS) entry which is preliminary data.</text>
</comment>
<dbReference type="GO" id="GO:0016787">
    <property type="term" value="F:hydrolase activity"/>
    <property type="evidence" value="ECO:0007669"/>
    <property type="project" value="UniProtKB-KW"/>
</dbReference>
<dbReference type="PANTHER" id="PTHR43046:SF16">
    <property type="entry name" value="ADP-RIBOSE PYROPHOSPHATASE YJHB-RELATED"/>
    <property type="match status" value="1"/>
</dbReference>
<comment type="cofactor">
    <cofactor evidence="1">
        <name>Mg(2+)</name>
        <dbReference type="ChEBI" id="CHEBI:18420"/>
    </cofactor>
</comment>
<dbReference type="PROSITE" id="PS51462">
    <property type="entry name" value="NUDIX"/>
    <property type="match status" value="1"/>
</dbReference>
<evidence type="ECO:0000313" key="4">
    <source>
        <dbReference type="EMBL" id="PDH41924.1"/>
    </source>
</evidence>
<organism evidence="4 5">
    <name type="scientific">OM182 bacterium MED-G24</name>
    <dbReference type="NCBI Taxonomy" id="1986255"/>
    <lineage>
        <taxon>Bacteria</taxon>
        <taxon>Pseudomonadati</taxon>
        <taxon>Pseudomonadota</taxon>
        <taxon>Gammaproteobacteria</taxon>
        <taxon>OMG group</taxon>
        <taxon>OM182 clade</taxon>
    </lineage>
</organism>
<dbReference type="Pfam" id="PF00293">
    <property type="entry name" value="NUDIX"/>
    <property type="match status" value="1"/>
</dbReference>
<gene>
    <name evidence="4" type="ORF">CNE99_00915</name>
</gene>
<dbReference type="InterPro" id="IPR015797">
    <property type="entry name" value="NUDIX_hydrolase-like_dom_sf"/>
</dbReference>
<dbReference type="Gene3D" id="3.90.79.10">
    <property type="entry name" value="Nucleoside Triphosphate Pyrophosphohydrolase"/>
    <property type="match status" value="1"/>
</dbReference>
<feature type="domain" description="Nudix hydrolase" evidence="3">
    <location>
        <begin position="24"/>
        <end position="157"/>
    </location>
</feature>
<accession>A0A2A5X0J8</accession>
<dbReference type="Proteomes" id="UP000219327">
    <property type="component" value="Unassembled WGS sequence"/>
</dbReference>
<dbReference type="CDD" id="cd02883">
    <property type="entry name" value="NUDIX_Hydrolase"/>
    <property type="match status" value="1"/>
</dbReference>
<sequence>MCTAWCIAIGQVAQLHRRQTMSARIRRRASAIVIRDQQILTILMEDPHTGEQFHTVPGGGIEEGEHPSVTAERETLEESGYQILVDRGSEMVSRYRFIWAGSSYDCETWWYRGTLTRDDPQEVHDEAYILSARWFRLSEIEKLFSFHPDILSSIQHMVRDV</sequence>
<dbReference type="AlphaFoldDB" id="A0A2A5X0J8"/>
<protein>
    <recommendedName>
        <fullName evidence="3">Nudix hydrolase domain-containing protein</fullName>
    </recommendedName>
</protein>
<evidence type="ECO:0000259" key="3">
    <source>
        <dbReference type="PROSITE" id="PS51462"/>
    </source>
</evidence>